<comment type="similarity">
    <text evidence="1 2">Belongs to the outer membrane factor (OMF) (TC 1.B.17) family.</text>
</comment>
<feature type="chain" id="PRO_5045010473" evidence="2">
    <location>
        <begin position="22"/>
        <end position="460"/>
    </location>
</feature>
<keyword evidence="2" id="KW-1134">Transmembrane beta strand</keyword>
<dbReference type="InterPro" id="IPR003423">
    <property type="entry name" value="OMP_efflux"/>
</dbReference>
<dbReference type="Proteomes" id="UP001162800">
    <property type="component" value="Chromosome"/>
</dbReference>
<keyword evidence="2" id="KW-0732">Signal</keyword>
<dbReference type="RefSeq" id="WP_231044371.1">
    <property type="nucleotide sequence ID" value="NZ_CP106881.1"/>
</dbReference>
<evidence type="ECO:0000256" key="2">
    <source>
        <dbReference type="RuleBase" id="RU362097"/>
    </source>
</evidence>
<dbReference type="NCBIfam" id="TIGR01845">
    <property type="entry name" value="outer_NodT"/>
    <property type="match status" value="1"/>
</dbReference>
<keyword evidence="2" id="KW-0449">Lipoprotein</keyword>
<dbReference type="Gene3D" id="2.20.200.10">
    <property type="entry name" value="Outer membrane efflux proteins (OEP)"/>
    <property type="match status" value="1"/>
</dbReference>
<feature type="signal peptide" evidence="2">
    <location>
        <begin position="1"/>
        <end position="21"/>
    </location>
</feature>
<keyword evidence="2" id="KW-0472">Membrane</keyword>
<dbReference type="SUPFAM" id="SSF56954">
    <property type="entry name" value="Outer membrane efflux proteins (OEP)"/>
    <property type="match status" value="1"/>
</dbReference>
<comment type="subcellular location">
    <subcellularLocation>
        <location evidence="2">Cell membrane</location>
        <topology evidence="2">Lipid-anchor</topology>
    </subcellularLocation>
</comment>
<dbReference type="InterPro" id="IPR010131">
    <property type="entry name" value="MdtP/NodT-like"/>
</dbReference>
<evidence type="ECO:0000313" key="5">
    <source>
        <dbReference type="Proteomes" id="UP001162800"/>
    </source>
</evidence>
<dbReference type="PANTHER" id="PTHR30203">
    <property type="entry name" value="OUTER MEMBRANE CATION EFFLUX PROTEIN"/>
    <property type="match status" value="1"/>
</dbReference>
<dbReference type="Pfam" id="PF02321">
    <property type="entry name" value="OEP"/>
    <property type="match status" value="2"/>
</dbReference>
<organism evidence="4 5">
    <name type="scientific">Comamonas endophytica</name>
    <dbReference type="NCBI Taxonomy" id="2949090"/>
    <lineage>
        <taxon>Bacteria</taxon>
        <taxon>Pseudomonadati</taxon>
        <taxon>Pseudomonadota</taxon>
        <taxon>Betaproteobacteria</taxon>
        <taxon>Burkholderiales</taxon>
        <taxon>Comamonadaceae</taxon>
        <taxon>Comamonas</taxon>
    </lineage>
</organism>
<accession>A0ABY6GCL9</accession>
<keyword evidence="5" id="KW-1185">Reference proteome</keyword>
<protein>
    <submittedName>
        <fullName evidence="4">Efflux transporter outer membrane subunit</fullName>
    </submittedName>
</protein>
<proteinExistence type="inferred from homology"/>
<sequence>MRRLRPTALALLAATVLAGCAAVPPSDTHPAAPVVLPAQWSVPAPDSAAPAIASDWWTQLGDPELDRVVAQALAQNNDLQAALARVREAQAQLDVAGAAGRPQLNATLGAQSGRSLGALGPTHTRSVQPGLQASWEPDLWGRLSQLNQAAGERLIASQADRDAVALSVAATTVQAYVGLRSLQAQQAISEATLAAREQALALALDQVRVGYISQLQQTQAQAELAAVQQQVEQLNWQIDRQLSTLNLLQGQAGGVKPAPGVRLQDLQLPAVPATLPSQLLERRPDIARAAALLAASDHQLQAQRAAFLPQVNLSASVGSLLVNALSYDPLTVWSLGGSLLAPLFDAGRLQAQFDAVSAQRDQAALAYRGAVLSAFADTENALTGSVRLAQQTRHAVERRDVLQRSLGFAHDRYQAGYASYIEELDAQRNLYAAQLEVVRLHQAELENRVQLYRALGGGWR</sequence>
<keyword evidence="2" id="KW-0812">Transmembrane</keyword>
<dbReference type="PROSITE" id="PS51257">
    <property type="entry name" value="PROKAR_LIPOPROTEIN"/>
    <property type="match status" value="1"/>
</dbReference>
<gene>
    <name evidence="4" type="ORF">M9799_02320</name>
</gene>
<evidence type="ECO:0000256" key="3">
    <source>
        <dbReference type="SAM" id="Coils"/>
    </source>
</evidence>
<evidence type="ECO:0000313" key="4">
    <source>
        <dbReference type="EMBL" id="UYG52102.1"/>
    </source>
</evidence>
<feature type="coiled-coil region" evidence="3">
    <location>
        <begin position="217"/>
        <end position="244"/>
    </location>
</feature>
<keyword evidence="2" id="KW-0564">Palmitate</keyword>
<evidence type="ECO:0000256" key="1">
    <source>
        <dbReference type="ARBA" id="ARBA00007613"/>
    </source>
</evidence>
<name>A0ABY6GCL9_9BURK</name>
<reference evidence="4" key="1">
    <citation type="submission" date="2022-09" db="EMBL/GenBank/DDBJ databases">
        <title>The complete genome of Acidovorax sp. 5MLIR.</title>
        <authorList>
            <person name="Liu L."/>
            <person name="Yue J."/>
            <person name="Yang F."/>
            <person name="Yuan J."/>
            <person name="Li L."/>
        </authorList>
    </citation>
    <scope>NUCLEOTIDE SEQUENCE</scope>
    <source>
        <strain evidence="4">5MLIR</strain>
    </source>
</reference>
<dbReference type="Gene3D" id="1.20.1600.10">
    <property type="entry name" value="Outer membrane efflux proteins (OEP)"/>
    <property type="match status" value="1"/>
</dbReference>
<dbReference type="EMBL" id="CP106881">
    <property type="protein sequence ID" value="UYG52102.1"/>
    <property type="molecule type" value="Genomic_DNA"/>
</dbReference>
<keyword evidence="3" id="KW-0175">Coiled coil</keyword>